<dbReference type="FunFam" id="3.30.70.590:FF:000003">
    <property type="entry name" value="Poly(A) polymerase"/>
    <property type="match status" value="1"/>
</dbReference>
<dbReference type="GO" id="GO:0033620">
    <property type="term" value="C:Mei2 nuclear dot complex"/>
    <property type="evidence" value="ECO:0007669"/>
    <property type="project" value="EnsemblFungi"/>
</dbReference>
<evidence type="ECO:0000256" key="5">
    <source>
        <dbReference type="ARBA" id="ARBA00012388"/>
    </source>
</evidence>
<dbReference type="FunFam" id="1.10.1410.10:FF:000001">
    <property type="entry name" value="Putative poly(A) polymerase gamma"/>
    <property type="match status" value="1"/>
</dbReference>
<feature type="compositionally biased region" description="Basic and acidic residues" evidence="15">
    <location>
        <begin position="571"/>
        <end position="581"/>
    </location>
</feature>
<keyword evidence="11" id="KW-0460">Magnesium</keyword>
<dbReference type="OrthoDB" id="412748at2759"/>
<dbReference type="EMBL" id="KQ257453">
    <property type="protein sequence ID" value="KND02181.1"/>
    <property type="molecule type" value="Genomic_DNA"/>
</dbReference>
<dbReference type="GO" id="GO:0031126">
    <property type="term" value="P:sno(s)RNA 3'-end processing"/>
    <property type="evidence" value="ECO:0007669"/>
    <property type="project" value="EnsemblFungi"/>
</dbReference>
<dbReference type="SUPFAM" id="SSF55003">
    <property type="entry name" value="PAP/Archaeal CCA-adding enzyme, C-terminal domain"/>
    <property type="match status" value="1"/>
</dbReference>
<evidence type="ECO:0000313" key="20">
    <source>
        <dbReference type="EMBL" id="KND02181.1"/>
    </source>
</evidence>
<keyword evidence="21" id="KW-1185">Reference proteome</keyword>
<dbReference type="AlphaFoldDB" id="A0A0L0HL72"/>
<keyword evidence="16" id="KW-1133">Transmembrane helix</keyword>
<dbReference type="Gene3D" id="3.30.70.590">
    <property type="entry name" value="Poly(A) polymerase predicted RNA binding domain"/>
    <property type="match status" value="1"/>
</dbReference>
<dbReference type="InParanoid" id="A0A0L0HL72"/>
<dbReference type="Pfam" id="PF20750">
    <property type="entry name" value="PAP_NTPase"/>
    <property type="match status" value="1"/>
</dbReference>
<keyword evidence="13" id="KW-0464">Manganese</keyword>
<dbReference type="GO" id="GO:1990251">
    <property type="term" value="C:nuclear exosome focus"/>
    <property type="evidence" value="ECO:0007669"/>
    <property type="project" value="EnsemblFungi"/>
</dbReference>
<evidence type="ECO:0000259" key="17">
    <source>
        <dbReference type="Pfam" id="PF04926"/>
    </source>
</evidence>
<comment type="cofactor">
    <cofactor evidence="2">
        <name>Mg(2+)</name>
        <dbReference type="ChEBI" id="CHEBI:18420"/>
    </cofactor>
</comment>
<dbReference type="InterPro" id="IPR043519">
    <property type="entry name" value="NT_sf"/>
</dbReference>
<dbReference type="FunFam" id="3.30.460.10:FF:000002">
    <property type="entry name" value="Poly(A) polymerase alpha, putative"/>
    <property type="match status" value="1"/>
</dbReference>
<evidence type="ECO:0000256" key="15">
    <source>
        <dbReference type="SAM" id="MobiDB-lite"/>
    </source>
</evidence>
<reference evidence="20 21" key="1">
    <citation type="submission" date="2009-08" db="EMBL/GenBank/DDBJ databases">
        <title>The Genome Sequence of Spizellomyces punctatus strain DAOM BR117.</title>
        <authorList>
            <consortium name="The Broad Institute Genome Sequencing Platform"/>
            <person name="Russ C."/>
            <person name="Cuomo C."/>
            <person name="Shea T."/>
            <person name="Young S.K."/>
            <person name="Zeng Q."/>
            <person name="Koehrsen M."/>
            <person name="Haas B."/>
            <person name="Borodovsky M."/>
            <person name="Guigo R."/>
            <person name="Alvarado L."/>
            <person name="Berlin A."/>
            <person name="Bochicchio J."/>
            <person name="Borenstein D."/>
            <person name="Chapman S."/>
            <person name="Chen Z."/>
            <person name="Engels R."/>
            <person name="Freedman E."/>
            <person name="Gellesch M."/>
            <person name="Goldberg J."/>
            <person name="Griggs A."/>
            <person name="Gujja S."/>
            <person name="Heiman D."/>
            <person name="Hepburn T."/>
            <person name="Howarth C."/>
            <person name="Jen D."/>
            <person name="Larson L."/>
            <person name="Lewis B."/>
            <person name="Mehta T."/>
            <person name="Park D."/>
            <person name="Pearson M."/>
            <person name="Roberts A."/>
            <person name="Saif S."/>
            <person name="Shenoy N."/>
            <person name="Sisk P."/>
            <person name="Stolte C."/>
            <person name="Sykes S."/>
            <person name="Thomson T."/>
            <person name="Walk T."/>
            <person name="White J."/>
            <person name="Yandava C."/>
            <person name="Burger G."/>
            <person name="Gray M.W."/>
            <person name="Holland P.W.H."/>
            <person name="King N."/>
            <person name="Lang F.B.F."/>
            <person name="Roger A.J."/>
            <person name="Ruiz-Trillo I."/>
            <person name="Lander E."/>
            <person name="Nusbaum C."/>
        </authorList>
    </citation>
    <scope>NUCLEOTIDE SEQUENCE [LARGE SCALE GENOMIC DNA]</scope>
    <source>
        <strain evidence="20 21">DAOM BR117</strain>
    </source>
</reference>
<dbReference type="RefSeq" id="XP_016610220.1">
    <property type="nucleotide sequence ID" value="XM_016750955.1"/>
</dbReference>
<evidence type="ECO:0000256" key="10">
    <source>
        <dbReference type="ARBA" id="ARBA00022840"/>
    </source>
</evidence>
<keyword evidence="16" id="KW-0812">Transmembrane</keyword>
<evidence type="ECO:0000256" key="9">
    <source>
        <dbReference type="ARBA" id="ARBA00022741"/>
    </source>
</evidence>
<evidence type="ECO:0000256" key="1">
    <source>
        <dbReference type="ARBA" id="ARBA00001936"/>
    </source>
</evidence>
<dbReference type="GO" id="GO:0071920">
    <property type="term" value="C:cleavage body"/>
    <property type="evidence" value="ECO:0007669"/>
    <property type="project" value="EnsemblFungi"/>
</dbReference>
<dbReference type="Pfam" id="PF04926">
    <property type="entry name" value="PAP_RNA-bind"/>
    <property type="match status" value="1"/>
</dbReference>
<keyword evidence="12" id="KW-0694">RNA-binding</keyword>
<dbReference type="GO" id="GO:0003723">
    <property type="term" value="F:RNA binding"/>
    <property type="evidence" value="ECO:0007669"/>
    <property type="project" value="UniProtKB-KW"/>
</dbReference>
<dbReference type="GO" id="GO:1990817">
    <property type="term" value="F:poly(A) RNA polymerase activity"/>
    <property type="evidence" value="ECO:0007669"/>
    <property type="project" value="UniProtKB-EC"/>
</dbReference>
<dbReference type="GO" id="GO:0000287">
    <property type="term" value="F:magnesium ion binding"/>
    <property type="evidence" value="ECO:0007669"/>
    <property type="project" value="EnsemblFungi"/>
</dbReference>
<dbReference type="VEuPathDB" id="FungiDB:SPPG_02670"/>
<evidence type="ECO:0000256" key="4">
    <source>
        <dbReference type="ARBA" id="ARBA00010912"/>
    </source>
</evidence>
<feature type="compositionally biased region" description="Polar residues" evidence="15">
    <location>
        <begin position="586"/>
        <end position="596"/>
    </location>
</feature>
<organism evidence="20 21">
    <name type="scientific">Spizellomyces punctatus (strain DAOM BR117)</name>
    <dbReference type="NCBI Taxonomy" id="645134"/>
    <lineage>
        <taxon>Eukaryota</taxon>
        <taxon>Fungi</taxon>
        <taxon>Fungi incertae sedis</taxon>
        <taxon>Chytridiomycota</taxon>
        <taxon>Chytridiomycota incertae sedis</taxon>
        <taxon>Chytridiomycetes</taxon>
        <taxon>Spizellomycetales</taxon>
        <taxon>Spizellomycetaceae</taxon>
        <taxon>Spizellomyces</taxon>
    </lineage>
</organism>
<dbReference type="EC" id="2.7.7.19" evidence="5"/>
<dbReference type="Proteomes" id="UP000053201">
    <property type="component" value="Unassembled WGS sequence"/>
</dbReference>
<evidence type="ECO:0000259" key="18">
    <source>
        <dbReference type="Pfam" id="PF04928"/>
    </source>
</evidence>
<feature type="region of interest" description="Disordered" evidence="15">
    <location>
        <begin position="512"/>
        <end position="544"/>
    </location>
</feature>
<keyword evidence="16" id="KW-0472">Membrane</keyword>
<evidence type="ECO:0000256" key="2">
    <source>
        <dbReference type="ARBA" id="ARBA00001946"/>
    </source>
</evidence>
<keyword evidence="6" id="KW-0507">mRNA processing</keyword>
<dbReference type="GO" id="GO:0033621">
    <property type="term" value="P:nuclear mRNA surveillance of meiosis-specific transcripts"/>
    <property type="evidence" value="ECO:0007669"/>
    <property type="project" value="EnsemblFungi"/>
</dbReference>
<dbReference type="GO" id="GO:0005829">
    <property type="term" value="C:cytosol"/>
    <property type="evidence" value="ECO:0007669"/>
    <property type="project" value="EnsemblFungi"/>
</dbReference>
<comment type="similarity">
    <text evidence="4">Belongs to the poly(A) polymerase family.</text>
</comment>
<dbReference type="Gene3D" id="1.10.1410.10">
    <property type="match status" value="1"/>
</dbReference>
<dbReference type="InterPro" id="IPR011068">
    <property type="entry name" value="NuclTrfase_I-like_C"/>
</dbReference>
<dbReference type="CDD" id="cd05402">
    <property type="entry name" value="NT_PAP_TUTase"/>
    <property type="match status" value="1"/>
</dbReference>
<feature type="region of interest" description="Disordered" evidence="15">
    <location>
        <begin position="559"/>
        <end position="611"/>
    </location>
</feature>
<sequence length="692" mass="76762">MASSNPQKYLGMTPPISTAEPTQKEIQATEQLVTTLKELGLFESEEESRKRELVLGKLNSVFKDFVKKVTMQQGVPESMAAEAGGKIFTFGSYRLGVHGKGSDIDTLCVAPRHVKRESFFSLMYSSLKARSEVTEITAVPDAYVPVLKFQFSDIPIDLLFAQLDRSTVPDDLDLADDNLLKGLDERCVRSLNGSRVTDEILRLVPNIDAFRIALRCIKLWAKRRAIYSNVMGFFGGIAWAILVARVCQLYPNAAAGAIVSKFFRIMHKWAWPQPVLLKQIEEGPLAVRVWNPKIYPQDKAHRMPIITPAYPSMCATHNVTVSTQRVTTEEFERAADIADRIMVGSGRWVELFTKSDFFSRYKYYLQVIASSKEAESQLRWAGMVESRLRQLVMKLELVDHLELAHPYIEGFEKVCWCLNEEERNQAAHGQFPPPREEKDLDMSTATQIHTTTFYIGLCIKAKDPNSNAPRKLDISWPTREFVGMVRSWDKFDAASMGIVVQYMKSVALPPEVFDEGEQPRPMKKRPKSRNRSNPPLEDLPAKKRRASFTDAVAISGDGYAYTHLNGSSDTNLKEPTIREGTEENGSDSSHVPSLQSGIDAHDSAGSDANGSNVKYSQAVLRKLGSDRPASPANGSFSGSSPPAAISSHTYAQIGGMSGINVGMSRKFPEIKLRLAGQQPRAGETIGGSSGAI</sequence>
<dbReference type="FunCoup" id="A0A0L0HL72">
    <property type="interactions" value="691"/>
</dbReference>
<feature type="region of interest" description="Disordered" evidence="15">
    <location>
        <begin position="624"/>
        <end position="643"/>
    </location>
</feature>
<dbReference type="GO" id="GO:0005847">
    <property type="term" value="C:mRNA cleavage and polyadenylation specificity factor complex"/>
    <property type="evidence" value="ECO:0007669"/>
    <property type="project" value="EnsemblFungi"/>
</dbReference>
<gene>
    <name evidence="20" type="ORF">SPPG_02670</name>
</gene>
<dbReference type="SUPFAM" id="SSF81301">
    <property type="entry name" value="Nucleotidyltransferase"/>
    <property type="match status" value="1"/>
</dbReference>
<keyword evidence="14" id="KW-0539">Nucleus</keyword>
<comment type="subcellular location">
    <subcellularLocation>
        <location evidence="3">Nucleus</location>
    </subcellularLocation>
</comment>
<keyword evidence="8" id="KW-0479">Metal-binding</keyword>
<dbReference type="SUPFAM" id="SSF81631">
    <property type="entry name" value="PAP/OAS1 substrate-binding domain"/>
    <property type="match status" value="1"/>
</dbReference>
<evidence type="ECO:0000256" key="3">
    <source>
        <dbReference type="ARBA" id="ARBA00004123"/>
    </source>
</evidence>
<evidence type="ECO:0000256" key="7">
    <source>
        <dbReference type="ARBA" id="ARBA00022679"/>
    </source>
</evidence>
<evidence type="ECO:0000256" key="14">
    <source>
        <dbReference type="ARBA" id="ARBA00023242"/>
    </source>
</evidence>
<dbReference type="eggNOG" id="KOG2245">
    <property type="taxonomic scope" value="Eukaryota"/>
</dbReference>
<evidence type="ECO:0000256" key="8">
    <source>
        <dbReference type="ARBA" id="ARBA00022723"/>
    </source>
</evidence>
<evidence type="ECO:0000256" key="6">
    <source>
        <dbReference type="ARBA" id="ARBA00022664"/>
    </source>
</evidence>
<dbReference type="STRING" id="645134.A0A0L0HL72"/>
<evidence type="ECO:0000256" key="12">
    <source>
        <dbReference type="ARBA" id="ARBA00022884"/>
    </source>
</evidence>
<dbReference type="Gene3D" id="3.30.460.10">
    <property type="entry name" value="Beta Polymerase, domain 2"/>
    <property type="match status" value="1"/>
</dbReference>
<evidence type="ECO:0000256" key="13">
    <source>
        <dbReference type="ARBA" id="ARBA00023211"/>
    </source>
</evidence>
<feature type="compositionally biased region" description="Basic residues" evidence="15">
    <location>
        <begin position="521"/>
        <end position="530"/>
    </location>
</feature>
<dbReference type="OMA" id="EWKWPQP"/>
<feature type="transmembrane region" description="Helical" evidence="16">
    <location>
        <begin position="225"/>
        <end position="244"/>
    </location>
</feature>
<evidence type="ECO:0000256" key="16">
    <source>
        <dbReference type="SAM" id="Phobius"/>
    </source>
</evidence>
<dbReference type="GO" id="GO:0180010">
    <property type="term" value="P:co-transcriptional mRNA 3'-end processing, cleavage and polyadenylation pathway"/>
    <property type="evidence" value="ECO:0007669"/>
    <property type="project" value="EnsemblFungi"/>
</dbReference>
<keyword evidence="7" id="KW-0808">Transferase</keyword>
<dbReference type="PANTHER" id="PTHR10682:SF10">
    <property type="entry name" value="POLYNUCLEOTIDE ADENYLYLTRANSFERASE"/>
    <property type="match status" value="1"/>
</dbReference>
<evidence type="ECO:0000256" key="11">
    <source>
        <dbReference type="ARBA" id="ARBA00022842"/>
    </source>
</evidence>
<dbReference type="InterPro" id="IPR007012">
    <property type="entry name" value="PolA_pol_cen_dom"/>
</dbReference>
<feature type="domain" description="Poly(A) polymerase nucleotidyltransferase" evidence="19">
    <location>
        <begin position="11"/>
        <end position="204"/>
    </location>
</feature>
<name>A0A0L0HL72_SPIPD</name>
<accession>A0A0L0HL72</accession>
<dbReference type="GO" id="GO:0005524">
    <property type="term" value="F:ATP binding"/>
    <property type="evidence" value="ECO:0007669"/>
    <property type="project" value="UniProtKB-KW"/>
</dbReference>
<dbReference type="PANTHER" id="PTHR10682">
    <property type="entry name" value="POLY A POLYMERASE"/>
    <property type="match status" value="1"/>
</dbReference>
<proteinExistence type="inferred from homology"/>
<dbReference type="InterPro" id="IPR048840">
    <property type="entry name" value="PolA_pol_NTPase"/>
</dbReference>
<protein>
    <recommendedName>
        <fullName evidence="5">polynucleotide adenylyltransferase</fullName>
        <ecNumber evidence="5">2.7.7.19</ecNumber>
    </recommendedName>
</protein>
<feature type="region of interest" description="Disordered" evidence="15">
    <location>
        <begin position="1"/>
        <end position="22"/>
    </location>
</feature>
<keyword evidence="10" id="KW-0067">ATP-binding</keyword>
<feature type="compositionally biased region" description="Polar residues" evidence="15">
    <location>
        <begin position="632"/>
        <end position="643"/>
    </location>
</feature>
<keyword evidence="9" id="KW-0547">Nucleotide-binding</keyword>
<comment type="cofactor">
    <cofactor evidence="1">
        <name>Mn(2+)</name>
        <dbReference type="ChEBI" id="CHEBI:29035"/>
    </cofactor>
</comment>
<dbReference type="GeneID" id="27686240"/>
<dbReference type="Pfam" id="PF04928">
    <property type="entry name" value="PAP_central"/>
    <property type="match status" value="1"/>
</dbReference>
<feature type="domain" description="Poly(A) polymerase central" evidence="18">
    <location>
        <begin position="210"/>
        <end position="354"/>
    </location>
</feature>
<feature type="domain" description="Poly(A) polymerase RNA-binding" evidence="17">
    <location>
        <begin position="356"/>
        <end position="519"/>
    </location>
</feature>
<evidence type="ECO:0000259" key="19">
    <source>
        <dbReference type="Pfam" id="PF20750"/>
    </source>
</evidence>
<dbReference type="InterPro" id="IPR007010">
    <property type="entry name" value="PolA_pol_RNA-bd_dom"/>
</dbReference>
<evidence type="ECO:0000313" key="21">
    <source>
        <dbReference type="Proteomes" id="UP000053201"/>
    </source>
</evidence>